<sequence length="567" mass="64815">MERISKKLFMNLALILALSLPLVGCNADENTDAQTPTTAEEQADEAVEKVEEKKTEENKDSSQEEDDKEAKEEKESDGEAVKGGSYVVAMTAEPTSYNPDALDSSGNYRVSQNIFNRLVKINGNDEVVPDIAESWEFSEDGTVLTFKLHEAKWHDGTDFTAEDVKWTFDNIKEQEGFAANSLKSIKEINVVDDRTVDFVLDGPNAGILGAIAWQGTFIMPKHIYEGSDWLENEANQNPVGTGPFKFVEQVEGDRVVIERNDDYFGNVPYLDEVVFKVMPDGASAYQAWLAGEIDDGPSVPQEEKDEFENNPKYNKVLLDWPNKSYFCFNMKDGIFKDPLLRQAVLYGIDLDDIFERGYKSVGEQQKYFIPWQYDWAINEDVTSPERDVEKARELIEEAGYQADEDGIYFDVTIDTFPGWDEIMPIFQKQFEEFGIKLNHNSLDDPSYDKKVLEDQDFDLTVLGGYIGPDISALSTRLGTDGFMNYGLYSSEEMDALLKEGEETVDHDERAEVYKKVQELQEKDLPLVYFRDMFAEEYVKSYIHNHPSYEDMRETCSEHEYTNIWLED</sequence>
<dbReference type="SUPFAM" id="SSF53850">
    <property type="entry name" value="Periplasmic binding protein-like II"/>
    <property type="match status" value="1"/>
</dbReference>
<feature type="chain" id="PRO_5047268170" evidence="5">
    <location>
        <begin position="28"/>
        <end position="567"/>
    </location>
</feature>
<dbReference type="InterPro" id="IPR039424">
    <property type="entry name" value="SBP_5"/>
</dbReference>
<dbReference type="EMBL" id="JBGMEI010000003">
    <property type="protein sequence ID" value="MFO3665315.1"/>
    <property type="molecule type" value="Genomic_DNA"/>
</dbReference>
<evidence type="ECO:0000256" key="4">
    <source>
        <dbReference type="SAM" id="MobiDB-lite"/>
    </source>
</evidence>
<evidence type="ECO:0000313" key="7">
    <source>
        <dbReference type="EMBL" id="MFO3665315.1"/>
    </source>
</evidence>
<accession>A0ABW9M7K0</accession>
<keyword evidence="3 5" id="KW-0732">Signal</keyword>
<comment type="similarity">
    <text evidence="1">Belongs to the bacterial solute-binding protein 5 family.</text>
</comment>
<reference evidence="7 8" key="1">
    <citation type="journal article" date="2025" name="Anaerobe">
        <title>Description of Anaerococcus kampingiae sp. nov., Anaerococcus groningensis sp. nov., Anaerococcus martiniensis sp. nov., and Anaerococcus cruorum sp. nov., isolated from human clinical specimens.</title>
        <authorList>
            <person name="Boiten K.E."/>
            <person name="Meijer J."/>
            <person name="van Wezel E.M."/>
            <person name="Veloo A.C.M."/>
        </authorList>
    </citation>
    <scope>NUCLEOTIDE SEQUENCE [LARGE SCALE GENOMIC DNA]</scope>
    <source>
        <strain evidence="7 8">ENR0831</strain>
    </source>
</reference>
<evidence type="ECO:0000256" key="3">
    <source>
        <dbReference type="ARBA" id="ARBA00022729"/>
    </source>
</evidence>
<comment type="caution">
    <text evidence="7">The sequence shown here is derived from an EMBL/GenBank/DDBJ whole genome shotgun (WGS) entry which is preliminary data.</text>
</comment>
<dbReference type="Proteomes" id="UP001637996">
    <property type="component" value="Unassembled WGS sequence"/>
</dbReference>
<dbReference type="PANTHER" id="PTHR30290">
    <property type="entry name" value="PERIPLASMIC BINDING COMPONENT OF ABC TRANSPORTER"/>
    <property type="match status" value="1"/>
</dbReference>
<evidence type="ECO:0000313" key="8">
    <source>
        <dbReference type="Proteomes" id="UP001637996"/>
    </source>
</evidence>
<feature type="signal peptide" evidence="5">
    <location>
        <begin position="1"/>
        <end position="27"/>
    </location>
</feature>
<dbReference type="PANTHER" id="PTHR30290:SF9">
    <property type="entry name" value="OLIGOPEPTIDE-BINDING PROTEIN APPA"/>
    <property type="match status" value="1"/>
</dbReference>
<feature type="domain" description="Solute-binding protein family 5" evidence="6">
    <location>
        <begin position="126"/>
        <end position="467"/>
    </location>
</feature>
<evidence type="ECO:0000256" key="2">
    <source>
        <dbReference type="ARBA" id="ARBA00022448"/>
    </source>
</evidence>
<dbReference type="Pfam" id="PF00496">
    <property type="entry name" value="SBP_bac_5"/>
    <property type="match status" value="1"/>
</dbReference>
<keyword evidence="8" id="KW-1185">Reference proteome</keyword>
<proteinExistence type="inferred from homology"/>
<evidence type="ECO:0000259" key="6">
    <source>
        <dbReference type="Pfam" id="PF00496"/>
    </source>
</evidence>
<keyword evidence="2" id="KW-0813">Transport</keyword>
<dbReference type="Gene3D" id="3.40.190.10">
    <property type="entry name" value="Periplasmic binding protein-like II"/>
    <property type="match status" value="1"/>
</dbReference>
<feature type="compositionally biased region" description="Basic and acidic residues" evidence="4">
    <location>
        <begin position="46"/>
        <end position="80"/>
    </location>
</feature>
<protein>
    <submittedName>
        <fullName evidence="7">ABC transporter substrate-binding protein</fullName>
    </submittedName>
</protein>
<gene>
    <name evidence="7" type="ORF">ACCQ41_03490</name>
</gene>
<dbReference type="Gene3D" id="3.10.105.10">
    <property type="entry name" value="Dipeptide-binding Protein, Domain 3"/>
    <property type="match status" value="1"/>
</dbReference>
<feature type="region of interest" description="Disordered" evidence="4">
    <location>
        <begin position="31"/>
        <end position="84"/>
    </location>
</feature>
<evidence type="ECO:0000256" key="1">
    <source>
        <dbReference type="ARBA" id="ARBA00005695"/>
    </source>
</evidence>
<name>A0ABW9M7K0_9FIRM</name>
<dbReference type="InterPro" id="IPR030678">
    <property type="entry name" value="Peptide/Ni-bd"/>
</dbReference>
<dbReference type="PIRSF" id="PIRSF002741">
    <property type="entry name" value="MppA"/>
    <property type="match status" value="1"/>
</dbReference>
<dbReference type="RefSeq" id="WP_410031024.1">
    <property type="nucleotide sequence ID" value="NZ_JBGMEI010000003.1"/>
</dbReference>
<organism evidence="7 8">
    <name type="scientific">Anaerococcus martiniensis</name>
    <dbReference type="NCBI Taxonomy" id="3115615"/>
    <lineage>
        <taxon>Bacteria</taxon>
        <taxon>Bacillati</taxon>
        <taxon>Bacillota</taxon>
        <taxon>Tissierellia</taxon>
        <taxon>Tissierellales</taxon>
        <taxon>Peptoniphilaceae</taxon>
        <taxon>Anaerococcus</taxon>
    </lineage>
</organism>
<evidence type="ECO:0000256" key="5">
    <source>
        <dbReference type="SAM" id="SignalP"/>
    </source>
</evidence>
<dbReference type="InterPro" id="IPR000914">
    <property type="entry name" value="SBP_5_dom"/>
</dbReference>